<dbReference type="SMR" id="A0A015K5U9"/>
<keyword evidence="4" id="KW-1185">Reference proteome</keyword>
<dbReference type="STRING" id="1432141.A0A015K5U9"/>
<comment type="similarity">
    <text evidence="1">Belongs to the GINS1/PSF1 family.</text>
</comment>
<evidence type="ECO:0000313" key="3">
    <source>
        <dbReference type="EMBL" id="EXX62834.1"/>
    </source>
</evidence>
<dbReference type="PANTHER" id="PTHR12914">
    <property type="entry name" value="PARTNER OF SLD5"/>
    <property type="match status" value="1"/>
</dbReference>
<name>A0A015K5U9_RHIIW</name>
<keyword evidence="1" id="KW-0235">DNA replication</keyword>
<accession>A0A015K5U9</accession>
<gene>
    <name evidence="3" type="ORF">RirG_158110</name>
</gene>
<dbReference type="OrthoDB" id="10252587at2759"/>
<dbReference type="EMBL" id="JEMT01024403">
    <property type="protein sequence ID" value="EXX62834.1"/>
    <property type="molecule type" value="Genomic_DNA"/>
</dbReference>
<dbReference type="HOGENOM" id="CLU_1496984_0_0_1"/>
<evidence type="ECO:0000256" key="1">
    <source>
        <dbReference type="RuleBase" id="RU368085"/>
    </source>
</evidence>
<comment type="subunit">
    <text evidence="1">Component of the GINS complex.</text>
</comment>
<dbReference type="InterPro" id="IPR005339">
    <property type="entry name" value="GINS_Psf1"/>
</dbReference>
<proteinExistence type="inferred from homology"/>
<dbReference type="Proteomes" id="UP000022910">
    <property type="component" value="Unassembled WGS sequence"/>
</dbReference>
<dbReference type="Gene3D" id="1.20.58.1030">
    <property type="match status" value="1"/>
</dbReference>
<dbReference type="GO" id="GO:1902983">
    <property type="term" value="P:DNA strand elongation involved in mitotic DNA replication"/>
    <property type="evidence" value="ECO:0007669"/>
    <property type="project" value="TreeGrafter"/>
</dbReference>
<dbReference type="InterPro" id="IPR036224">
    <property type="entry name" value="GINS_bundle-like_dom_sf"/>
</dbReference>
<dbReference type="AlphaFoldDB" id="A0A015K5U9"/>
<sequence>MYTSSVTQPLINTTKRIKETKNILFYEKDKVQEICEEINLLKHEIKDFNDNDENLRQEKINVYDNIQKKELNAIQLYHFERIQKNKVVANKETILTQNELNRLTDQEQSFYKKYEQFIHNFKSELPESFYTSSELHAPKRPYTIVRVIENIGEVVTKNGTIGLLKGSQTIVREADPTIAKLIKLGHLKKIDK</sequence>
<comment type="caution">
    <text evidence="3">The sequence shown here is derived from an EMBL/GenBank/DDBJ whole genome shotgun (WGS) entry which is preliminary data.</text>
</comment>
<organism evidence="3 4">
    <name type="scientific">Rhizophagus irregularis (strain DAOM 197198w)</name>
    <name type="common">Glomus intraradices</name>
    <dbReference type="NCBI Taxonomy" id="1432141"/>
    <lineage>
        <taxon>Eukaryota</taxon>
        <taxon>Fungi</taxon>
        <taxon>Fungi incertae sedis</taxon>
        <taxon>Mucoromycota</taxon>
        <taxon>Glomeromycotina</taxon>
        <taxon>Glomeromycetes</taxon>
        <taxon>Glomerales</taxon>
        <taxon>Glomeraceae</taxon>
        <taxon>Rhizophagus</taxon>
    </lineage>
</organism>
<feature type="coiled-coil region" evidence="2">
    <location>
        <begin position="31"/>
        <end position="58"/>
    </location>
</feature>
<keyword evidence="2" id="KW-0175">Coiled coil</keyword>
<dbReference type="SUPFAM" id="SSF158573">
    <property type="entry name" value="GINS helical bundle-like"/>
    <property type="match status" value="1"/>
</dbReference>
<comment type="function">
    <text evidence="1">Required for correct functioning of the GINS complex, a complex that plays an essential role in the initiation of DNA replication, and progression of DNA replication forks. GINS complex seems to bind preferentially to single-stranded DNA.</text>
</comment>
<evidence type="ECO:0000256" key="2">
    <source>
        <dbReference type="SAM" id="Coils"/>
    </source>
</evidence>
<dbReference type="PANTHER" id="PTHR12914:SF2">
    <property type="entry name" value="DNA REPLICATION COMPLEX GINS PROTEIN PSF1"/>
    <property type="match status" value="1"/>
</dbReference>
<evidence type="ECO:0000313" key="4">
    <source>
        <dbReference type="Proteomes" id="UP000022910"/>
    </source>
</evidence>
<keyword evidence="1" id="KW-0539">Nucleus</keyword>
<dbReference type="GO" id="GO:0000811">
    <property type="term" value="C:GINS complex"/>
    <property type="evidence" value="ECO:0007669"/>
    <property type="project" value="UniProtKB-UniRule"/>
</dbReference>
<protein>
    <recommendedName>
        <fullName evidence="1">DNA replication complex GINS protein PSF1</fullName>
    </recommendedName>
</protein>
<reference evidence="3 4" key="1">
    <citation type="submission" date="2014-02" db="EMBL/GenBank/DDBJ databases">
        <title>Single nucleus genome sequencing reveals high similarity among nuclei of an endomycorrhizal fungus.</title>
        <authorList>
            <person name="Lin K."/>
            <person name="Geurts R."/>
            <person name="Zhang Z."/>
            <person name="Limpens E."/>
            <person name="Saunders D.G."/>
            <person name="Mu D."/>
            <person name="Pang E."/>
            <person name="Cao H."/>
            <person name="Cha H."/>
            <person name="Lin T."/>
            <person name="Zhou Q."/>
            <person name="Shang Y."/>
            <person name="Li Y."/>
            <person name="Ivanov S."/>
            <person name="Sharma T."/>
            <person name="Velzen R.V."/>
            <person name="Ruijter N.D."/>
            <person name="Aanen D.K."/>
            <person name="Win J."/>
            <person name="Kamoun S."/>
            <person name="Bisseling T."/>
            <person name="Huang S."/>
        </authorList>
    </citation>
    <scope>NUCLEOTIDE SEQUENCE [LARGE SCALE GENOMIC DNA]</scope>
    <source>
        <strain evidence="4">DAOM197198w</strain>
    </source>
</reference>
<comment type="subcellular location">
    <subcellularLocation>
        <location evidence="1">Nucleus</location>
    </subcellularLocation>
</comment>